<feature type="region of interest" description="Disordered" evidence="1">
    <location>
        <begin position="60"/>
        <end position="102"/>
    </location>
</feature>
<keyword evidence="3" id="KW-1185">Reference proteome</keyword>
<evidence type="ECO:0000313" key="2">
    <source>
        <dbReference type="EMBL" id="SCG53598.1"/>
    </source>
</evidence>
<evidence type="ECO:0000256" key="1">
    <source>
        <dbReference type="SAM" id="MobiDB-lite"/>
    </source>
</evidence>
<organism evidence="2 3">
    <name type="scientific">Micromonospora siamensis</name>
    <dbReference type="NCBI Taxonomy" id="299152"/>
    <lineage>
        <taxon>Bacteria</taxon>
        <taxon>Bacillati</taxon>
        <taxon>Actinomycetota</taxon>
        <taxon>Actinomycetes</taxon>
        <taxon>Micromonosporales</taxon>
        <taxon>Micromonosporaceae</taxon>
        <taxon>Micromonospora</taxon>
    </lineage>
</organism>
<feature type="compositionally biased region" description="Basic and acidic residues" evidence="1">
    <location>
        <begin position="61"/>
        <end position="73"/>
    </location>
</feature>
<dbReference type="Proteomes" id="UP000198210">
    <property type="component" value="Chromosome I"/>
</dbReference>
<gene>
    <name evidence="2" type="ORF">GA0074704_2962</name>
</gene>
<dbReference type="AlphaFoldDB" id="A0A1C5I5M9"/>
<dbReference type="RefSeq" id="WP_088971048.1">
    <property type="nucleotide sequence ID" value="NZ_JBHLYF010000018.1"/>
</dbReference>
<reference evidence="2 3" key="1">
    <citation type="submission" date="2016-06" db="EMBL/GenBank/DDBJ databases">
        <authorList>
            <person name="Kjaerup R.B."/>
            <person name="Dalgaard T.S."/>
            <person name="Juul-Madsen H.R."/>
        </authorList>
    </citation>
    <scope>NUCLEOTIDE SEQUENCE [LARGE SCALE GENOMIC DNA]</scope>
    <source>
        <strain evidence="2 3">DSM 45097</strain>
    </source>
</reference>
<dbReference type="EMBL" id="LT607751">
    <property type="protein sequence ID" value="SCG53598.1"/>
    <property type="molecule type" value="Genomic_DNA"/>
</dbReference>
<accession>A0A1C5I5M9</accession>
<proteinExistence type="predicted"/>
<evidence type="ECO:0000313" key="3">
    <source>
        <dbReference type="Proteomes" id="UP000198210"/>
    </source>
</evidence>
<protein>
    <submittedName>
        <fullName evidence="2">Uncharacterized protein</fullName>
    </submittedName>
</protein>
<sequence length="102" mass="11683">MHRYYVSFAYQSPNGFAIGTLDVTTEQRISTVEDLAPVTADLTGRDYRNVVIMAFSLYANPRRDDNPNRDTRRPANPTPNRDARRDPNLNPSRKPSSRGRWS</sequence>
<name>A0A1C5I5M9_9ACTN</name>